<reference evidence="2" key="1">
    <citation type="submission" date="2018-09" db="EMBL/GenBank/DDBJ databases">
        <authorList>
            <person name="Livingstone P.G."/>
            <person name="Whitworth D.E."/>
        </authorList>
    </citation>
    <scope>NUCLEOTIDE SEQUENCE [LARGE SCALE GENOMIC DNA]</scope>
    <source>
        <strain evidence="2">AB050A</strain>
    </source>
</reference>
<organism evidence="1 2">
    <name type="scientific">Corallococcus aberystwythensis</name>
    <dbReference type="NCBI Taxonomy" id="2316722"/>
    <lineage>
        <taxon>Bacteria</taxon>
        <taxon>Pseudomonadati</taxon>
        <taxon>Myxococcota</taxon>
        <taxon>Myxococcia</taxon>
        <taxon>Myxococcales</taxon>
        <taxon>Cystobacterineae</taxon>
        <taxon>Myxococcaceae</taxon>
        <taxon>Corallococcus</taxon>
    </lineage>
</organism>
<dbReference type="Proteomes" id="UP000267003">
    <property type="component" value="Unassembled WGS sequence"/>
</dbReference>
<sequence>MERTDCLDRERTLVKGVPFHRCGEEYLGEEEAEPLVLRPPPGGFPPVFSVPELVFYCYTEEARQACEQAGLKGLWWRPQP</sequence>
<evidence type="ECO:0000313" key="2">
    <source>
        <dbReference type="Proteomes" id="UP000267003"/>
    </source>
</evidence>
<evidence type="ECO:0000313" key="1">
    <source>
        <dbReference type="EMBL" id="RKH56492.1"/>
    </source>
</evidence>
<name>A0A3A8PVU0_9BACT</name>
<accession>A0A3A8PVU0</accession>
<keyword evidence="2" id="KW-1185">Reference proteome</keyword>
<dbReference type="EMBL" id="RAWK01000277">
    <property type="protein sequence ID" value="RKH56492.1"/>
    <property type="molecule type" value="Genomic_DNA"/>
</dbReference>
<comment type="caution">
    <text evidence="1">The sequence shown here is derived from an EMBL/GenBank/DDBJ whole genome shotgun (WGS) entry which is preliminary data.</text>
</comment>
<gene>
    <name evidence="1" type="ORF">D7W81_33680</name>
</gene>
<dbReference type="AlphaFoldDB" id="A0A3A8PVU0"/>
<proteinExistence type="predicted"/>
<protein>
    <submittedName>
        <fullName evidence="1">Uncharacterized protein</fullName>
    </submittedName>
</protein>